<keyword evidence="1" id="KW-0812">Transmembrane</keyword>
<dbReference type="EMBL" id="NBSK02000004">
    <property type="protein sequence ID" value="KAJ0209735.1"/>
    <property type="molecule type" value="Genomic_DNA"/>
</dbReference>
<feature type="transmembrane region" description="Helical" evidence="1">
    <location>
        <begin position="333"/>
        <end position="351"/>
    </location>
</feature>
<reference evidence="4 5" key="1">
    <citation type="journal article" date="2017" name="Nat. Commun.">
        <title>Genome assembly with in vitro proximity ligation data and whole-genome triplication in lettuce.</title>
        <authorList>
            <person name="Reyes-Chin-Wo S."/>
            <person name="Wang Z."/>
            <person name="Yang X."/>
            <person name="Kozik A."/>
            <person name="Arikit S."/>
            <person name="Song C."/>
            <person name="Xia L."/>
            <person name="Froenicke L."/>
            <person name="Lavelle D.O."/>
            <person name="Truco M.J."/>
            <person name="Xia R."/>
            <person name="Zhu S."/>
            <person name="Xu C."/>
            <person name="Xu H."/>
            <person name="Xu X."/>
            <person name="Cox K."/>
            <person name="Korf I."/>
            <person name="Meyers B.C."/>
            <person name="Michelmore R.W."/>
        </authorList>
    </citation>
    <scope>NUCLEOTIDE SEQUENCE [LARGE SCALE GENOMIC DNA]</scope>
    <source>
        <strain evidence="5">cv. Salinas</strain>
        <tissue evidence="4">Seedlings</tissue>
    </source>
</reference>
<keyword evidence="1" id="KW-0472">Membrane</keyword>
<comment type="caution">
    <text evidence="4">The sequence shown here is derived from an EMBL/GenBank/DDBJ whole genome shotgun (WGS) entry which is preliminary data.</text>
</comment>
<proteinExistence type="predicted"/>
<dbReference type="Proteomes" id="UP000235145">
    <property type="component" value="Unassembled WGS sequence"/>
</dbReference>
<feature type="chain" id="PRO_5040485304" description="SMP-30/Gluconolactonase/LRE-like region domain-containing protein" evidence="2">
    <location>
        <begin position="27"/>
        <end position="366"/>
    </location>
</feature>
<evidence type="ECO:0000259" key="3">
    <source>
        <dbReference type="Pfam" id="PF08450"/>
    </source>
</evidence>
<dbReference type="SUPFAM" id="SSF63829">
    <property type="entry name" value="Calcium-dependent phosphotriesterase"/>
    <property type="match status" value="1"/>
</dbReference>
<dbReference type="InterPro" id="IPR053224">
    <property type="entry name" value="Sensory_adhesion_molecule"/>
</dbReference>
<evidence type="ECO:0000256" key="1">
    <source>
        <dbReference type="SAM" id="Phobius"/>
    </source>
</evidence>
<dbReference type="OrthoDB" id="1885092at2759"/>
<dbReference type="PANTHER" id="PTHR31460:SF3">
    <property type="entry name" value="MESOCENTIN"/>
    <property type="match status" value="1"/>
</dbReference>
<dbReference type="Pfam" id="PF08450">
    <property type="entry name" value="SGL"/>
    <property type="match status" value="1"/>
</dbReference>
<feature type="signal peptide" evidence="2">
    <location>
        <begin position="1"/>
        <end position="26"/>
    </location>
</feature>
<keyword evidence="5" id="KW-1185">Reference proteome</keyword>
<evidence type="ECO:0000313" key="5">
    <source>
        <dbReference type="Proteomes" id="UP000235145"/>
    </source>
</evidence>
<dbReference type="AlphaFoldDB" id="A0A9R1VNU3"/>
<keyword evidence="1" id="KW-1133">Transmembrane helix</keyword>
<keyword evidence="2" id="KW-0732">Signal</keyword>
<evidence type="ECO:0000313" key="4">
    <source>
        <dbReference type="EMBL" id="KAJ0209735.1"/>
    </source>
</evidence>
<dbReference type="PANTHER" id="PTHR31460">
    <property type="match status" value="1"/>
</dbReference>
<organism evidence="4 5">
    <name type="scientific">Lactuca sativa</name>
    <name type="common">Garden lettuce</name>
    <dbReference type="NCBI Taxonomy" id="4236"/>
    <lineage>
        <taxon>Eukaryota</taxon>
        <taxon>Viridiplantae</taxon>
        <taxon>Streptophyta</taxon>
        <taxon>Embryophyta</taxon>
        <taxon>Tracheophyta</taxon>
        <taxon>Spermatophyta</taxon>
        <taxon>Magnoliopsida</taxon>
        <taxon>eudicotyledons</taxon>
        <taxon>Gunneridae</taxon>
        <taxon>Pentapetalae</taxon>
        <taxon>asterids</taxon>
        <taxon>campanulids</taxon>
        <taxon>Asterales</taxon>
        <taxon>Asteraceae</taxon>
        <taxon>Cichorioideae</taxon>
        <taxon>Cichorieae</taxon>
        <taxon>Lactucinae</taxon>
        <taxon>Lactuca</taxon>
    </lineage>
</organism>
<name>A0A9R1VNU3_LACSA</name>
<accession>A0A9R1VNU3</accession>
<protein>
    <recommendedName>
        <fullName evidence="3">SMP-30/Gluconolactonase/LRE-like region domain-containing protein</fullName>
    </recommendedName>
</protein>
<dbReference type="InterPro" id="IPR011042">
    <property type="entry name" value="6-blade_b-propeller_TolB-like"/>
</dbReference>
<evidence type="ECO:0000256" key="2">
    <source>
        <dbReference type="SAM" id="SignalP"/>
    </source>
</evidence>
<dbReference type="Gene3D" id="2.120.10.30">
    <property type="entry name" value="TolB, C-terminal domain"/>
    <property type="match status" value="1"/>
</dbReference>
<feature type="domain" description="SMP-30/Gluconolactonase/LRE-like region" evidence="3">
    <location>
        <begin position="42"/>
        <end position="296"/>
    </location>
</feature>
<dbReference type="InterPro" id="IPR013658">
    <property type="entry name" value="SGL"/>
</dbReference>
<gene>
    <name evidence="4" type="ORF">LSAT_V11C400163130</name>
</gene>
<sequence>MSFTMTMSMFPLTTLIFSLFQISSLASSPPDLINFRSPNLYPESLSWDPTAQHLIVGSLRHPTLLSVSDAGVINTLVTDDSIPANSSFLGITVDVVHNRILAAVHPRSQPSNCALAAYDLHSPHHRLFLTTLHDAASTNSASGANDVTVDFSGNAFVTNSASNFIWKVDLEGKASVLSKSKIFTKTPVPDSPYSSCGLNGIAYSSEGYLLVSQSSTGNLYKVDSKDGTARKIELNRELNAPDGIAIRSDGVLLVVSQYKLYFIKSSNSWSDGVVYDEIVLDTRRFPTSVTVGAEDRVYVLYGNVNEGIMGNSQRDEFSILKVRLEDESGDDAIWLYVLIGFGFAYFLVWRFQMHQLFTNMDKTKIV</sequence>